<organism evidence="2 3">
    <name type="scientific">Candidatus Staskawiczbacteria bacterium RIFOXYC1_FULL_38_18</name>
    <dbReference type="NCBI Taxonomy" id="1802229"/>
    <lineage>
        <taxon>Bacteria</taxon>
        <taxon>Candidatus Staskawicziibacteriota</taxon>
    </lineage>
</organism>
<dbReference type="InterPro" id="IPR015797">
    <property type="entry name" value="NUDIX_hydrolase-like_dom_sf"/>
</dbReference>
<dbReference type="PROSITE" id="PS51462">
    <property type="entry name" value="NUDIX"/>
    <property type="match status" value="1"/>
</dbReference>
<reference evidence="2 3" key="1">
    <citation type="journal article" date="2016" name="Nat. Commun.">
        <title>Thousands of microbial genomes shed light on interconnected biogeochemical processes in an aquifer system.</title>
        <authorList>
            <person name="Anantharaman K."/>
            <person name="Brown C.T."/>
            <person name="Hug L.A."/>
            <person name="Sharon I."/>
            <person name="Castelle C.J."/>
            <person name="Probst A.J."/>
            <person name="Thomas B.C."/>
            <person name="Singh A."/>
            <person name="Wilkins M.J."/>
            <person name="Karaoz U."/>
            <person name="Brodie E.L."/>
            <person name="Williams K.H."/>
            <person name="Hubbard S.S."/>
            <person name="Banfield J.F."/>
        </authorList>
    </citation>
    <scope>NUCLEOTIDE SEQUENCE [LARGE SCALE GENOMIC DNA]</scope>
</reference>
<proteinExistence type="predicted"/>
<evidence type="ECO:0000259" key="1">
    <source>
        <dbReference type="PROSITE" id="PS51462"/>
    </source>
</evidence>
<feature type="domain" description="Nudix hydrolase" evidence="1">
    <location>
        <begin position="7"/>
        <end position="139"/>
    </location>
</feature>
<sequence>MTKRVYTQTFGVAGAIIERDGKILLVKENSPSAKGKWSHPAGWIEVGESPIDAVRKEVREETGFDFNPKNILGVYSIFKNKNDVESFHHGIKIIYIGKISENQGKFLQDEISETKWFAPEEIEKMDLNVLRDLDIKQMVKDYFSGTKYPLDLITHTTQPE</sequence>
<dbReference type="AlphaFoldDB" id="A0A1G2JE39"/>
<name>A0A1G2JE39_9BACT</name>
<dbReference type="PANTHER" id="PTHR43736:SF1">
    <property type="entry name" value="DIHYDRONEOPTERIN TRIPHOSPHATE DIPHOSPHATASE"/>
    <property type="match status" value="1"/>
</dbReference>
<dbReference type="EMBL" id="MHPP01000014">
    <property type="protein sequence ID" value="OGZ84680.1"/>
    <property type="molecule type" value="Genomic_DNA"/>
</dbReference>
<dbReference type="PANTHER" id="PTHR43736">
    <property type="entry name" value="ADP-RIBOSE PYROPHOSPHATASE"/>
    <property type="match status" value="1"/>
</dbReference>
<evidence type="ECO:0000313" key="3">
    <source>
        <dbReference type="Proteomes" id="UP000177751"/>
    </source>
</evidence>
<dbReference type="Proteomes" id="UP000177751">
    <property type="component" value="Unassembled WGS sequence"/>
</dbReference>
<dbReference type="SUPFAM" id="SSF55811">
    <property type="entry name" value="Nudix"/>
    <property type="match status" value="1"/>
</dbReference>
<protein>
    <recommendedName>
        <fullName evidence="1">Nudix hydrolase domain-containing protein</fullName>
    </recommendedName>
</protein>
<dbReference type="Gene3D" id="3.90.79.10">
    <property type="entry name" value="Nucleoside Triphosphate Pyrophosphohydrolase"/>
    <property type="match status" value="1"/>
</dbReference>
<dbReference type="STRING" id="1802229.A2401_01370"/>
<dbReference type="InterPro" id="IPR000086">
    <property type="entry name" value="NUDIX_hydrolase_dom"/>
</dbReference>
<comment type="caution">
    <text evidence="2">The sequence shown here is derived from an EMBL/GenBank/DDBJ whole genome shotgun (WGS) entry which is preliminary data.</text>
</comment>
<accession>A0A1G2JE39</accession>
<dbReference type="Pfam" id="PF00293">
    <property type="entry name" value="NUDIX"/>
    <property type="match status" value="1"/>
</dbReference>
<evidence type="ECO:0000313" key="2">
    <source>
        <dbReference type="EMBL" id="OGZ84680.1"/>
    </source>
</evidence>
<gene>
    <name evidence="2" type="ORF">A2401_01370</name>
</gene>